<protein>
    <submittedName>
        <fullName evidence="1">Uncharacterized protein</fullName>
    </submittedName>
</protein>
<name>A0ABW8KP33_9GAMM</name>
<accession>A0ABW8KP33</accession>
<dbReference type="RefSeq" id="WP_404542405.1">
    <property type="nucleotide sequence ID" value="NZ_JADIKL010000014.1"/>
</dbReference>
<keyword evidence="2" id="KW-1185">Reference proteome</keyword>
<proteinExistence type="predicted"/>
<dbReference type="EMBL" id="JADIKL010000014">
    <property type="protein sequence ID" value="MFK2932593.1"/>
    <property type="molecule type" value="Genomic_DNA"/>
</dbReference>
<sequence>MDIGPFAFSTALIALLFDLVAALGTAGFLHKRGQPEAGNAVYLVLAAGQLLARTVTPPRCSRVGMA</sequence>
<evidence type="ECO:0000313" key="2">
    <source>
        <dbReference type="Proteomes" id="UP001620397"/>
    </source>
</evidence>
<reference evidence="1 2" key="1">
    <citation type="submission" date="2020-10" db="EMBL/GenBank/DDBJ databases">
        <title>Phylogeny of dyella-like bacteria.</title>
        <authorList>
            <person name="Fu J."/>
        </authorList>
    </citation>
    <scope>NUCLEOTIDE SEQUENCE [LARGE SCALE GENOMIC DNA]</scope>
    <source>
        <strain evidence="1 2">DKC-1</strain>
    </source>
</reference>
<dbReference type="Proteomes" id="UP001620397">
    <property type="component" value="Unassembled WGS sequence"/>
</dbReference>
<comment type="caution">
    <text evidence="1">The sequence shown here is derived from an EMBL/GenBank/DDBJ whole genome shotgun (WGS) entry which is preliminary data.</text>
</comment>
<evidence type="ECO:0000313" key="1">
    <source>
        <dbReference type="EMBL" id="MFK2932593.1"/>
    </source>
</evidence>
<organism evidence="1 2">
    <name type="scientific">Dyella agri</name>
    <dbReference type="NCBI Taxonomy" id="1926869"/>
    <lineage>
        <taxon>Bacteria</taxon>
        <taxon>Pseudomonadati</taxon>
        <taxon>Pseudomonadota</taxon>
        <taxon>Gammaproteobacteria</taxon>
        <taxon>Lysobacterales</taxon>
        <taxon>Rhodanobacteraceae</taxon>
        <taxon>Dyella</taxon>
    </lineage>
</organism>
<gene>
    <name evidence="1" type="ORF">ISP14_17560</name>
</gene>